<sequence length="97" mass="10541">MNDNSSISKNISRIISVIVLLFGQGVTVEQAQHPIVSVFQIQVKPETDKQVSAVSQSFWINFRAFSLNSLTDLLQTLIKAEEIFTSSTTGVVAVAGT</sequence>
<keyword evidence="1" id="KW-0732">Signal</keyword>
<name>A0A8S1PRA3_9CILI</name>
<evidence type="ECO:0000256" key="1">
    <source>
        <dbReference type="SAM" id="SignalP"/>
    </source>
</evidence>
<dbReference type="EMBL" id="CAJJDN010000085">
    <property type="protein sequence ID" value="CAD8105626.1"/>
    <property type="molecule type" value="Genomic_DNA"/>
</dbReference>
<evidence type="ECO:0000313" key="3">
    <source>
        <dbReference type="Proteomes" id="UP000692954"/>
    </source>
</evidence>
<organism evidence="2 3">
    <name type="scientific">Paramecium sonneborni</name>
    <dbReference type="NCBI Taxonomy" id="65129"/>
    <lineage>
        <taxon>Eukaryota</taxon>
        <taxon>Sar</taxon>
        <taxon>Alveolata</taxon>
        <taxon>Ciliophora</taxon>
        <taxon>Intramacronucleata</taxon>
        <taxon>Oligohymenophorea</taxon>
        <taxon>Peniculida</taxon>
        <taxon>Parameciidae</taxon>
        <taxon>Paramecium</taxon>
    </lineage>
</organism>
<feature type="signal peptide" evidence="1">
    <location>
        <begin position="1"/>
        <end position="31"/>
    </location>
</feature>
<evidence type="ECO:0000313" key="2">
    <source>
        <dbReference type="EMBL" id="CAD8105626.1"/>
    </source>
</evidence>
<proteinExistence type="predicted"/>
<comment type="caution">
    <text evidence="2">The sequence shown here is derived from an EMBL/GenBank/DDBJ whole genome shotgun (WGS) entry which is preliminary data.</text>
</comment>
<feature type="chain" id="PRO_5035719187" evidence="1">
    <location>
        <begin position="32"/>
        <end position="97"/>
    </location>
</feature>
<dbReference type="AlphaFoldDB" id="A0A8S1PRA3"/>
<reference evidence="2" key="1">
    <citation type="submission" date="2021-01" db="EMBL/GenBank/DDBJ databases">
        <authorList>
            <consortium name="Genoscope - CEA"/>
            <person name="William W."/>
        </authorList>
    </citation>
    <scope>NUCLEOTIDE SEQUENCE</scope>
</reference>
<gene>
    <name evidence="2" type="ORF">PSON_ATCC_30995.1.T0850018</name>
</gene>
<keyword evidence="3" id="KW-1185">Reference proteome</keyword>
<dbReference type="Proteomes" id="UP000692954">
    <property type="component" value="Unassembled WGS sequence"/>
</dbReference>
<protein>
    <submittedName>
        <fullName evidence="2">Uncharacterized protein</fullName>
    </submittedName>
</protein>
<accession>A0A8S1PRA3</accession>